<keyword evidence="11" id="KW-0614">Plasmid</keyword>
<dbReference type="Gene3D" id="3.10.20.30">
    <property type="match status" value="1"/>
</dbReference>
<dbReference type="InterPro" id="IPR006058">
    <property type="entry name" value="2Fe2S_fd_BS"/>
</dbReference>
<keyword evidence="5" id="KW-0479">Metal-binding</keyword>
<evidence type="ECO:0000256" key="7">
    <source>
        <dbReference type="ARBA" id="ARBA00023004"/>
    </source>
</evidence>
<keyword evidence="7" id="KW-0408">Iron</keyword>
<dbReference type="PRINTS" id="PR00409">
    <property type="entry name" value="PHDIOXRDTASE"/>
</dbReference>
<keyword evidence="3" id="KW-0288">FMN</keyword>
<dbReference type="InterPro" id="IPR036010">
    <property type="entry name" value="2Fe-2S_ferredoxin-like_sf"/>
</dbReference>
<dbReference type="GeneID" id="34312798"/>
<comment type="cofactor">
    <cofactor evidence="1">
        <name>FMN</name>
        <dbReference type="ChEBI" id="CHEBI:58210"/>
    </cofactor>
</comment>
<dbReference type="InterPro" id="IPR050415">
    <property type="entry name" value="MRET"/>
</dbReference>
<dbReference type="PROSITE" id="PS00197">
    <property type="entry name" value="2FE2S_FER_1"/>
    <property type="match status" value="1"/>
</dbReference>
<dbReference type="AlphaFoldDB" id="F8GVD0"/>
<feature type="domain" description="FAD-binding FR-type" evidence="10">
    <location>
        <begin position="7"/>
        <end position="111"/>
    </location>
</feature>
<dbReference type="SMR" id="F8GVD0"/>
<dbReference type="PROSITE" id="PS51384">
    <property type="entry name" value="FAD_FR"/>
    <property type="match status" value="1"/>
</dbReference>
<organism evidence="11 12">
    <name type="scientific">Cupriavidus necator (strain ATCC 43291 / DSM 13513 / CCUG 52238 / LMG 8453 / N-1)</name>
    <name type="common">Ralstonia eutropha</name>
    <dbReference type="NCBI Taxonomy" id="1042878"/>
    <lineage>
        <taxon>Bacteria</taxon>
        <taxon>Pseudomonadati</taxon>
        <taxon>Pseudomonadota</taxon>
        <taxon>Betaproteobacteria</taxon>
        <taxon>Burkholderiales</taxon>
        <taxon>Burkholderiaceae</taxon>
        <taxon>Cupriavidus</taxon>
    </lineage>
</organism>
<dbReference type="GO" id="GO:0046872">
    <property type="term" value="F:metal ion binding"/>
    <property type="evidence" value="ECO:0007669"/>
    <property type="project" value="UniProtKB-KW"/>
</dbReference>
<accession>F8GVD0</accession>
<gene>
    <name evidence="11" type="primary">vanB2</name>
    <name evidence="11" type="ordered locus">CNE_BB1p12290</name>
</gene>
<dbReference type="Proteomes" id="UP000006798">
    <property type="component" value="Plasmid pBB1"/>
</dbReference>
<evidence type="ECO:0000256" key="4">
    <source>
        <dbReference type="ARBA" id="ARBA00022714"/>
    </source>
</evidence>
<evidence type="ECO:0000256" key="5">
    <source>
        <dbReference type="ARBA" id="ARBA00022723"/>
    </source>
</evidence>
<dbReference type="Pfam" id="PF00970">
    <property type="entry name" value="FAD_binding_6"/>
    <property type="match status" value="1"/>
</dbReference>
<dbReference type="PROSITE" id="PS51085">
    <property type="entry name" value="2FE2S_FER_2"/>
    <property type="match status" value="1"/>
</dbReference>
<keyword evidence="4" id="KW-0001">2Fe-2S</keyword>
<dbReference type="GO" id="GO:0008168">
    <property type="term" value="F:methyltransferase activity"/>
    <property type="evidence" value="ECO:0007669"/>
    <property type="project" value="UniProtKB-KW"/>
</dbReference>
<evidence type="ECO:0000256" key="8">
    <source>
        <dbReference type="ARBA" id="ARBA00023014"/>
    </source>
</evidence>
<dbReference type="GO" id="GO:0032259">
    <property type="term" value="P:methylation"/>
    <property type="evidence" value="ECO:0007669"/>
    <property type="project" value="UniProtKB-KW"/>
</dbReference>
<evidence type="ECO:0000259" key="10">
    <source>
        <dbReference type="PROSITE" id="PS51384"/>
    </source>
</evidence>
<evidence type="ECO:0000256" key="1">
    <source>
        <dbReference type="ARBA" id="ARBA00001917"/>
    </source>
</evidence>
<feature type="domain" description="2Fe-2S ferredoxin-type" evidence="9">
    <location>
        <begin position="241"/>
        <end position="326"/>
    </location>
</feature>
<evidence type="ECO:0000259" key="9">
    <source>
        <dbReference type="PROSITE" id="PS51085"/>
    </source>
</evidence>
<sequence>MNTQDIHVATTLKVLVREKETVADGIVRFELRPTSGELLPSFTAGSHIDVTLPNGAVRQYSLCNAPDDNGRYEIAVLLEPLGRGGSRSAHVDLHRGSVLQISPPRNLFPLSDAGHSILIAGGIGITPILSMAHHLACGGRSFELHYCTRSVARTAFLERITSSEFADSVTIYHDDYTQQERFSARNTLASPTDDTHIYVCGPTGFMDHVIGVALAAGWQTANVHREYFVAPSADTSGDRPFTVEFARTGQAVVVPPSQSVAQALAAHGIDIPVSCEQGICGTCMMRVLEGEPDHRDTFLTTQEHAANDRFTPCCSRSKTARLVIDF</sequence>
<dbReference type="CDD" id="cd00207">
    <property type="entry name" value="fer2"/>
    <property type="match status" value="1"/>
</dbReference>
<dbReference type="Pfam" id="PF00111">
    <property type="entry name" value="Fer2"/>
    <property type="match status" value="1"/>
</dbReference>
<dbReference type="PANTHER" id="PTHR47354:SF1">
    <property type="entry name" value="CARNITINE MONOOXYGENASE REDUCTASE SUBUNIT"/>
    <property type="match status" value="1"/>
</dbReference>
<dbReference type="InterPro" id="IPR017938">
    <property type="entry name" value="Riboflavin_synthase-like_b-brl"/>
</dbReference>
<keyword evidence="6 11" id="KW-0560">Oxidoreductase</keyword>
<evidence type="ECO:0000313" key="11">
    <source>
        <dbReference type="EMBL" id="AEI82630.1"/>
    </source>
</evidence>
<dbReference type="SUPFAM" id="SSF52343">
    <property type="entry name" value="Ferredoxin reductase-like, C-terminal NADP-linked domain"/>
    <property type="match status" value="1"/>
</dbReference>
<dbReference type="CDD" id="cd06185">
    <property type="entry name" value="PDR_like"/>
    <property type="match status" value="1"/>
</dbReference>
<dbReference type="HOGENOM" id="CLU_003827_17_0_4"/>
<dbReference type="SUPFAM" id="SSF63380">
    <property type="entry name" value="Riboflavin synthase domain-like"/>
    <property type="match status" value="1"/>
</dbReference>
<dbReference type="InterPro" id="IPR017927">
    <property type="entry name" value="FAD-bd_FR_type"/>
</dbReference>
<dbReference type="InterPro" id="IPR039261">
    <property type="entry name" value="FNR_nucleotide-bd"/>
</dbReference>
<evidence type="ECO:0000256" key="2">
    <source>
        <dbReference type="ARBA" id="ARBA00022630"/>
    </source>
</evidence>
<dbReference type="InterPro" id="IPR001041">
    <property type="entry name" value="2Fe-2S_ferredoxin-type"/>
</dbReference>
<dbReference type="SUPFAM" id="SSF54292">
    <property type="entry name" value="2Fe-2S ferredoxin-like"/>
    <property type="match status" value="1"/>
</dbReference>
<evidence type="ECO:0000313" key="12">
    <source>
        <dbReference type="Proteomes" id="UP000006798"/>
    </source>
</evidence>
<keyword evidence="2" id="KW-0285">Flavoprotein</keyword>
<dbReference type="EMBL" id="CP002879">
    <property type="protein sequence ID" value="AEI82630.1"/>
    <property type="molecule type" value="Genomic_DNA"/>
</dbReference>
<reference evidence="11 12" key="1">
    <citation type="journal article" date="2011" name="J. Bacteriol.">
        <title>Complete genome sequence of the type strain Cupriavidus necator N-1.</title>
        <authorList>
            <person name="Poehlein A."/>
            <person name="Kusian B."/>
            <person name="Friedrich B."/>
            <person name="Daniel R."/>
            <person name="Bowien B."/>
        </authorList>
    </citation>
    <scope>NUCLEOTIDE SEQUENCE [LARGE SCALE GENOMIC DNA]</scope>
    <source>
        <strain evidence="12">ATCC 43291 / DSM 13513 / CCUG 52238 / LMG 8453 / N-1</strain>
        <plasmid evidence="11 12">pBB1</plasmid>
    </source>
</reference>
<dbReference type="InterPro" id="IPR008333">
    <property type="entry name" value="Cbr1-like_FAD-bd_dom"/>
</dbReference>
<dbReference type="KEGG" id="cnc:CNE_BB1p12290"/>
<keyword evidence="11" id="KW-0808">Transferase</keyword>
<dbReference type="InterPro" id="IPR012675">
    <property type="entry name" value="Beta-grasp_dom_sf"/>
</dbReference>
<dbReference type="GO" id="GO:0018489">
    <property type="term" value="F:vanillate monooxygenase activity"/>
    <property type="evidence" value="ECO:0007669"/>
    <property type="project" value="UniProtKB-EC"/>
</dbReference>
<dbReference type="GO" id="GO:0051537">
    <property type="term" value="F:2 iron, 2 sulfur cluster binding"/>
    <property type="evidence" value="ECO:0007669"/>
    <property type="project" value="UniProtKB-KW"/>
</dbReference>
<name>F8GVD0_CUPNN</name>
<geneLocation type="plasmid" evidence="11 12">
    <name>pBB1</name>
</geneLocation>
<evidence type="ECO:0000256" key="3">
    <source>
        <dbReference type="ARBA" id="ARBA00022643"/>
    </source>
</evidence>
<proteinExistence type="predicted"/>
<dbReference type="EC" id="1.14.13.82" evidence="11"/>
<dbReference type="Pfam" id="PF22290">
    <property type="entry name" value="DmmA-like_N"/>
    <property type="match status" value="1"/>
</dbReference>
<dbReference type="RefSeq" id="WP_013959662.1">
    <property type="nucleotide sequence ID" value="NC_015727.1"/>
</dbReference>
<dbReference type="PANTHER" id="PTHR47354">
    <property type="entry name" value="NADH OXIDOREDUCTASE HCR"/>
    <property type="match status" value="1"/>
</dbReference>
<evidence type="ECO:0000256" key="6">
    <source>
        <dbReference type="ARBA" id="ARBA00023002"/>
    </source>
</evidence>
<keyword evidence="11" id="KW-0489">Methyltransferase</keyword>
<protein>
    <submittedName>
        <fullName evidence="11">Vanillate O-demethylase oxidoreductase VanB</fullName>
        <ecNumber evidence="11">1.14.13.82</ecNumber>
    </submittedName>
</protein>
<dbReference type="Gene3D" id="3.40.50.80">
    <property type="entry name" value="Nucleotide-binding domain of ferredoxin-NADP reductase (FNR) module"/>
    <property type="match status" value="1"/>
</dbReference>
<dbReference type="InterPro" id="IPR054582">
    <property type="entry name" value="DmmA-like_N"/>
</dbReference>
<keyword evidence="8" id="KW-0411">Iron-sulfur</keyword>
<dbReference type="Gene3D" id="2.40.30.10">
    <property type="entry name" value="Translation factors"/>
    <property type="match status" value="1"/>
</dbReference>